<dbReference type="Proteomes" id="UP000729182">
    <property type="component" value="Unassembled WGS sequence"/>
</dbReference>
<feature type="non-terminal residue" evidence="1">
    <location>
        <position position="46"/>
    </location>
</feature>
<dbReference type="AlphaFoldDB" id="A0AAW9WC11"/>
<protein>
    <submittedName>
        <fullName evidence="1">Uncharacterized protein</fullName>
    </submittedName>
</protein>
<name>A0AAW9WC11_STREE</name>
<organism evidence="1 2">
    <name type="scientific">Streptococcus pneumoniae</name>
    <dbReference type="NCBI Taxonomy" id="1313"/>
    <lineage>
        <taxon>Bacteria</taxon>
        <taxon>Bacillati</taxon>
        <taxon>Bacillota</taxon>
        <taxon>Bacilli</taxon>
        <taxon>Lactobacillales</taxon>
        <taxon>Streptococcaceae</taxon>
        <taxon>Streptococcus</taxon>
    </lineage>
</organism>
<evidence type="ECO:0000313" key="1">
    <source>
        <dbReference type="EMBL" id="MTV78317.1"/>
    </source>
</evidence>
<proteinExistence type="predicted"/>
<comment type="caution">
    <text evidence="1">The sequence shown here is derived from an EMBL/GenBank/DDBJ whole genome shotgun (WGS) entry which is preliminary data.</text>
</comment>
<dbReference type="EMBL" id="WNHN01000966">
    <property type="protein sequence ID" value="MTV78317.1"/>
    <property type="molecule type" value="Genomic_DNA"/>
</dbReference>
<gene>
    <name evidence="1" type="ORF">GM535_13980</name>
</gene>
<evidence type="ECO:0000313" key="2">
    <source>
        <dbReference type="Proteomes" id="UP000729182"/>
    </source>
</evidence>
<reference evidence="1" key="1">
    <citation type="submission" date="2019-11" db="EMBL/GenBank/DDBJ databases">
        <title>Growth characteristics of pneumococcus vary with the chemical composition of the capsule and with environmental conditions.</title>
        <authorList>
            <person name="Tothpal A."/>
            <person name="Desobry K."/>
            <person name="Joshi S."/>
            <person name="Wyllie A.L."/>
            <person name="Weinberger D.M."/>
        </authorList>
    </citation>
    <scope>NUCLEOTIDE SEQUENCE</scope>
    <source>
        <strain evidence="1">Pnumococcus10A</strain>
    </source>
</reference>
<sequence length="46" mass="4807">MKSNLGTWLGASALALTAVNLGFVALNTYNINQLSEDANALALIEV</sequence>
<accession>A0AAW9WC11</accession>